<dbReference type="AlphaFoldDB" id="A0AAP0QIT9"/>
<name>A0AAP0QIT9_9ROSI</name>
<comment type="caution">
    <text evidence="2">The sequence shown here is derived from an EMBL/GenBank/DDBJ whole genome shotgun (WGS) entry which is preliminary data.</text>
</comment>
<accession>A0AAP0QIT9</accession>
<keyword evidence="3" id="KW-1185">Reference proteome</keyword>
<reference evidence="2 3" key="1">
    <citation type="submission" date="2024-05" db="EMBL/GenBank/DDBJ databases">
        <title>Haplotype-resolved chromosome-level genome assembly of Huyou (Citrus changshanensis).</title>
        <authorList>
            <person name="Miao C."/>
            <person name="Chen W."/>
            <person name="Wu Y."/>
            <person name="Wang L."/>
            <person name="Zhao S."/>
            <person name="Grierson D."/>
            <person name="Xu C."/>
            <person name="Chen K."/>
        </authorList>
    </citation>
    <scope>NUCLEOTIDE SEQUENCE [LARGE SCALE GENOMIC DNA]</scope>
    <source>
        <strain evidence="2">01-14</strain>
        <tissue evidence="2">Leaf</tissue>
    </source>
</reference>
<sequence length="199" mass="21585">MGSKGNDSRGSKPMRRRSQARRMLRDSVINMAEARREIVQALQLHRSSTRTAAATSATVAASATTSSSAQCCYYSLTEAMPIPEPIWSTTAPTIPAAPSATAAAAVESLEFEWGESQAAAYNWWLGFLKTLDGKISNVENYSKYPHSRVFGCQDNLKLGEGKFAVGASDDQQNTAPDEWLTFPTSDDQQGDHTTTTTNP</sequence>
<organism evidence="2 3">
    <name type="scientific">Citrus x changshan-huyou</name>
    <dbReference type="NCBI Taxonomy" id="2935761"/>
    <lineage>
        <taxon>Eukaryota</taxon>
        <taxon>Viridiplantae</taxon>
        <taxon>Streptophyta</taxon>
        <taxon>Embryophyta</taxon>
        <taxon>Tracheophyta</taxon>
        <taxon>Spermatophyta</taxon>
        <taxon>Magnoliopsida</taxon>
        <taxon>eudicotyledons</taxon>
        <taxon>Gunneridae</taxon>
        <taxon>Pentapetalae</taxon>
        <taxon>rosids</taxon>
        <taxon>malvids</taxon>
        <taxon>Sapindales</taxon>
        <taxon>Rutaceae</taxon>
        <taxon>Aurantioideae</taxon>
        <taxon>Citrus</taxon>
    </lineage>
</organism>
<proteinExistence type="predicted"/>
<evidence type="ECO:0000256" key="1">
    <source>
        <dbReference type="SAM" id="MobiDB-lite"/>
    </source>
</evidence>
<feature type="compositionally biased region" description="Basic and acidic residues" evidence="1">
    <location>
        <begin position="1"/>
        <end position="10"/>
    </location>
</feature>
<dbReference type="PANTHER" id="PTHR37256">
    <property type="entry name" value="E1A-BINDING PROTEIN P400-LIKE"/>
    <property type="match status" value="1"/>
</dbReference>
<dbReference type="EMBL" id="JBCGBO010000006">
    <property type="protein sequence ID" value="KAK9193619.1"/>
    <property type="molecule type" value="Genomic_DNA"/>
</dbReference>
<evidence type="ECO:0000313" key="3">
    <source>
        <dbReference type="Proteomes" id="UP001428341"/>
    </source>
</evidence>
<evidence type="ECO:0000313" key="2">
    <source>
        <dbReference type="EMBL" id="KAK9193619.1"/>
    </source>
</evidence>
<dbReference type="PANTHER" id="PTHR37256:SF3">
    <property type="entry name" value="FORMIN-F-LIKE"/>
    <property type="match status" value="1"/>
</dbReference>
<feature type="region of interest" description="Disordered" evidence="1">
    <location>
        <begin position="1"/>
        <end position="23"/>
    </location>
</feature>
<feature type="compositionally biased region" description="Basic residues" evidence="1">
    <location>
        <begin position="12"/>
        <end position="22"/>
    </location>
</feature>
<dbReference type="Proteomes" id="UP001428341">
    <property type="component" value="Unassembled WGS sequence"/>
</dbReference>
<feature type="region of interest" description="Disordered" evidence="1">
    <location>
        <begin position="167"/>
        <end position="199"/>
    </location>
</feature>
<protein>
    <submittedName>
        <fullName evidence="2">Uncharacterized protein</fullName>
    </submittedName>
</protein>
<gene>
    <name evidence="2" type="ORF">WN944_004316</name>
</gene>